<dbReference type="InterPro" id="IPR049449">
    <property type="entry name" value="TesB_ACOT8-like_N"/>
</dbReference>
<dbReference type="AlphaFoldDB" id="A0A9D2J5F4"/>
<dbReference type="InterPro" id="IPR042171">
    <property type="entry name" value="Acyl-CoA_hotdog"/>
</dbReference>
<gene>
    <name evidence="3" type="ORF">H9815_11220</name>
</gene>
<feature type="domain" description="Acyl-CoA thioesterase-like C-terminal" evidence="2">
    <location>
        <begin position="119"/>
        <end position="248"/>
    </location>
</feature>
<evidence type="ECO:0000259" key="1">
    <source>
        <dbReference type="Pfam" id="PF13622"/>
    </source>
</evidence>
<dbReference type="InterPro" id="IPR049450">
    <property type="entry name" value="ACOT8-like_C"/>
</dbReference>
<organism evidence="3 4">
    <name type="scientific">Candidatus Ruania gallistercoris</name>
    <dbReference type="NCBI Taxonomy" id="2838746"/>
    <lineage>
        <taxon>Bacteria</taxon>
        <taxon>Bacillati</taxon>
        <taxon>Actinomycetota</taxon>
        <taxon>Actinomycetes</taxon>
        <taxon>Micrococcales</taxon>
        <taxon>Ruaniaceae</taxon>
        <taxon>Ruania</taxon>
    </lineage>
</organism>
<comment type="caution">
    <text evidence="3">The sequence shown here is derived from an EMBL/GenBank/DDBJ whole genome shotgun (WGS) entry which is preliminary data.</text>
</comment>
<evidence type="ECO:0000259" key="2">
    <source>
        <dbReference type="Pfam" id="PF20789"/>
    </source>
</evidence>
<reference evidence="3" key="1">
    <citation type="journal article" date="2021" name="PeerJ">
        <title>Extensive microbial diversity within the chicken gut microbiome revealed by metagenomics and culture.</title>
        <authorList>
            <person name="Gilroy R."/>
            <person name="Ravi A."/>
            <person name="Getino M."/>
            <person name="Pursley I."/>
            <person name="Horton D.L."/>
            <person name="Alikhan N.F."/>
            <person name="Baker D."/>
            <person name="Gharbi K."/>
            <person name="Hall N."/>
            <person name="Watson M."/>
            <person name="Adriaenssens E.M."/>
            <person name="Foster-Nyarko E."/>
            <person name="Jarju S."/>
            <person name="Secka A."/>
            <person name="Antonio M."/>
            <person name="Oren A."/>
            <person name="Chaudhuri R.R."/>
            <person name="La Ragione R."/>
            <person name="Hildebrand F."/>
            <person name="Pallen M.J."/>
        </authorList>
    </citation>
    <scope>NUCLEOTIDE SEQUENCE</scope>
    <source>
        <strain evidence="3">ChiGjej4B4-7305</strain>
    </source>
</reference>
<dbReference type="SUPFAM" id="SSF54637">
    <property type="entry name" value="Thioesterase/thiol ester dehydrase-isomerase"/>
    <property type="match status" value="1"/>
</dbReference>
<dbReference type="Pfam" id="PF20789">
    <property type="entry name" value="4HBT_3C"/>
    <property type="match status" value="1"/>
</dbReference>
<dbReference type="Gene3D" id="2.40.160.210">
    <property type="entry name" value="Acyl-CoA thioesterase, double hotdog domain"/>
    <property type="match status" value="1"/>
</dbReference>
<feature type="domain" description="Acyl-CoA thioesterase-like N-terminal HotDog" evidence="1">
    <location>
        <begin position="16"/>
        <end position="99"/>
    </location>
</feature>
<dbReference type="Proteomes" id="UP000824037">
    <property type="component" value="Unassembled WGS sequence"/>
</dbReference>
<accession>A0A9D2J5F4</accession>
<evidence type="ECO:0000313" key="4">
    <source>
        <dbReference type="Proteomes" id="UP000824037"/>
    </source>
</evidence>
<dbReference type="InterPro" id="IPR029069">
    <property type="entry name" value="HotDog_dom_sf"/>
</dbReference>
<name>A0A9D2J5F4_9MICO</name>
<reference evidence="3" key="2">
    <citation type="submission" date="2021-04" db="EMBL/GenBank/DDBJ databases">
        <authorList>
            <person name="Gilroy R."/>
        </authorList>
    </citation>
    <scope>NUCLEOTIDE SEQUENCE</scope>
    <source>
        <strain evidence="3">ChiGjej4B4-7305</strain>
    </source>
</reference>
<protein>
    <submittedName>
        <fullName evidence="3">Thioesterase family protein</fullName>
    </submittedName>
</protein>
<proteinExistence type="predicted"/>
<evidence type="ECO:0000313" key="3">
    <source>
        <dbReference type="EMBL" id="HIZ36339.1"/>
    </source>
</evidence>
<dbReference type="Pfam" id="PF13622">
    <property type="entry name" value="4HBT_3"/>
    <property type="match status" value="1"/>
</dbReference>
<dbReference type="EMBL" id="DXBY01000192">
    <property type="protein sequence ID" value="HIZ36339.1"/>
    <property type="molecule type" value="Genomic_DNA"/>
</dbReference>
<sequence>MPAGPNRYTPTEHVEGAWSDREQHVSPLVGLLVHHMEAHRPEASRAKALSRVTVDILGPIAREEIALQTTVLRPGRSVELVQTTATIAGRPTVTARGWYLLGSDSEPVAGHDLAPLPEPDAFEPFAMSETWPGGFVGSLTTRAAGPPTPGRAQVWVSTDVALVAGEQVSPLAAFLALVDSANGVAVREDPTAWLFPNVDLTVHLFRQPVDRWLGLDTTVSFGPAGQALTSSVLHDVSGPVGTAQQSLLLRRR</sequence>